<keyword evidence="3" id="KW-1185">Reference proteome</keyword>
<organism evidence="2 3">
    <name type="scientific">Tuber aestivum</name>
    <name type="common">summer truffle</name>
    <dbReference type="NCBI Taxonomy" id="59557"/>
    <lineage>
        <taxon>Eukaryota</taxon>
        <taxon>Fungi</taxon>
        <taxon>Dikarya</taxon>
        <taxon>Ascomycota</taxon>
        <taxon>Pezizomycotina</taxon>
        <taxon>Pezizomycetes</taxon>
        <taxon>Pezizales</taxon>
        <taxon>Tuberaceae</taxon>
        <taxon>Tuber</taxon>
    </lineage>
</organism>
<evidence type="ECO:0000313" key="2">
    <source>
        <dbReference type="EMBL" id="CUS12400.1"/>
    </source>
</evidence>
<evidence type="ECO:0000256" key="1">
    <source>
        <dbReference type="SAM" id="MobiDB-lite"/>
    </source>
</evidence>
<gene>
    <name evidence="2" type="ORF">GSTUAT00003534001</name>
</gene>
<reference evidence="2" key="1">
    <citation type="submission" date="2015-10" db="EMBL/GenBank/DDBJ databases">
        <authorList>
            <person name="Regsiter A."/>
            <person name="william w."/>
        </authorList>
    </citation>
    <scope>NUCLEOTIDE SEQUENCE</scope>
    <source>
        <strain evidence="2">Montdore</strain>
    </source>
</reference>
<accession>A0A292Q113</accession>
<dbReference type="EMBL" id="LN890993">
    <property type="protein sequence ID" value="CUS12400.1"/>
    <property type="molecule type" value="Genomic_DNA"/>
</dbReference>
<proteinExistence type="predicted"/>
<dbReference type="AlphaFoldDB" id="A0A292Q113"/>
<evidence type="ECO:0000313" key="3">
    <source>
        <dbReference type="Proteomes" id="UP001412239"/>
    </source>
</evidence>
<dbReference type="Proteomes" id="UP001412239">
    <property type="component" value="Unassembled WGS sequence"/>
</dbReference>
<sequence>MPGGPQKYNPTKPLKKESGPGRRKEGKSQRGGQGQLAIKWRYRGGGMYPGKITRLHPCTLHTNQKSPEENESKGERKEFFLLKLWLSTLGGRTAWTSQVTLATPSVTILLCRARFYYDGPYARNAREDAAEFALKKLIALFSQPSVCNCNPYCWN</sequence>
<protein>
    <recommendedName>
        <fullName evidence="4">DRBM domain-containing protein</fullName>
    </recommendedName>
</protein>
<feature type="compositionally biased region" description="Basic and acidic residues" evidence="1">
    <location>
        <begin position="14"/>
        <end position="28"/>
    </location>
</feature>
<name>A0A292Q113_9PEZI</name>
<feature type="region of interest" description="Disordered" evidence="1">
    <location>
        <begin position="1"/>
        <end position="35"/>
    </location>
</feature>
<evidence type="ECO:0008006" key="4">
    <source>
        <dbReference type="Google" id="ProtNLM"/>
    </source>
</evidence>